<dbReference type="AlphaFoldDB" id="A0A150LEE7"/>
<dbReference type="STRING" id="301148.B4135_3511"/>
<reference evidence="1 2" key="1">
    <citation type="submission" date="2016-01" db="EMBL/GenBank/DDBJ databases">
        <title>Draft Genome Sequences of Seven Thermophilic Sporeformers Isolated from Foods.</title>
        <authorList>
            <person name="Berendsen E.M."/>
            <person name="Wells-Bennik M.H."/>
            <person name="Krawcyk A.O."/>
            <person name="De Jong A."/>
            <person name="Holsappel S."/>
            <person name="Eijlander R.T."/>
            <person name="Kuipers O.P."/>
        </authorList>
    </citation>
    <scope>NUCLEOTIDE SEQUENCE [LARGE SCALE GENOMIC DNA]</scope>
    <source>
        <strain evidence="1 2">B4135</strain>
    </source>
</reference>
<evidence type="ECO:0000313" key="1">
    <source>
        <dbReference type="EMBL" id="KYD10336.1"/>
    </source>
</evidence>
<accession>A0A150LEE7</accession>
<evidence type="ECO:0000313" key="2">
    <source>
        <dbReference type="Proteomes" id="UP000075683"/>
    </source>
</evidence>
<name>A0A150LEE7_9BACI</name>
<protein>
    <submittedName>
        <fullName evidence="1">Uncharacterized protein</fullName>
    </submittedName>
</protein>
<dbReference type="Proteomes" id="UP000075683">
    <property type="component" value="Unassembled WGS sequence"/>
</dbReference>
<dbReference type="EMBL" id="LQYT01000119">
    <property type="protein sequence ID" value="KYD10336.1"/>
    <property type="molecule type" value="Genomic_DNA"/>
</dbReference>
<gene>
    <name evidence="1" type="ORF">B4135_3511</name>
</gene>
<proteinExistence type="predicted"/>
<dbReference type="RefSeq" id="WP_201028665.1">
    <property type="nucleotide sequence ID" value="NZ_LQYT01000119.1"/>
</dbReference>
<comment type="caution">
    <text evidence="1">The sequence shown here is derived from an EMBL/GenBank/DDBJ whole genome shotgun (WGS) entry which is preliminary data.</text>
</comment>
<organism evidence="1 2">
    <name type="scientific">Caldibacillus debilis</name>
    <dbReference type="NCBI Taxonomy" id="301148"/>
    <lineage>
        <taxon>Bacteria</taxon>
        <taxon>Bacillati</taxon>
        <taxon>Bacillota</taxon>
        <taxon>Bacilli</taxon>
        <taxon>Bacillales</taxon>
        <taxon>Bacillaceae</taxon>
        <taxon>Caldibacillus</taxon>
    </lineage>
</organism>
<sequence length="53" mass="6313">MGLFDFFGGRCAICKRKISPLRKSIDPRGKTVKICRAWAEYAERRAYQIHRRR</sequence>